<evidence type="ECO:0000256" key="5">
    <source>
        <dbReference type="ARBA" id="ARBA00022598"/>
    </source>
</evidence>
<keyword evidence="15" id="KW-1185">Reference proteome</keyword>
<sequence length="409" mass="45061">MSLYSQRGVSAQKEEVHKATEKLDKGLYPYAFCKIYPDYLTGDNNAVNLMHADGAGTKSILAYLYWKETGDISVWKGIAQDAIVMNLDDLLCVGIHDNLLFSSTIDRNKSRVPGEVLEVIINGTQEFFDELKQYGVNIHFLGGETADVGDVVRTIAVNGTMTARWPKQQLVTNEKIQPGDVIVGFASYGQAVYETTYNSGIGSNGLTSARHDVLGKFYAQQFKESYENSLSDEVVYIGPHKMTDSLKDAGYDLEAGSQLTTHNLSRHSGSSQLTIGQLLLSPTRTYAPLLKELFNKHFDAIHGLIHCSGGGQTKCMKYLPGDFRIVKDNLFEPPVIFKIIQKASGSDLREMYQVFNMGHRLEVFTPEASAAAIIQAAEALGIEAKIVGRVEAGTKKELVLRTAGEEIIF</sequence>
<proteinExistence type="inferred from homology"/>
<dbReference type="GO" id="GO:0004641">
    <property type="term" value="F:phosphoribosylformylglycinamidine cyclo-ligase activity"/>
    <property type="evidence" value="ECO:0007669"/>
    <property type="project" value="UniProtKB-EC"/>
</dbReference>
<name>A0A3B7MNU5_9BACT</name>
<evidence type="ECO:0000256" key="8">
    <source>
        <dbReference type="ARBA" id="ARBA00031908"/>
    </source>
</evidence>
<evidence type="ECO:0000313" key="15">
    <source>
        <dbReference type="Proteomes" id="UP000263900"/>
    </source>
</evidence>
<evidence type="ECO:0000256" key="9">
    <source>
        <dbReference type="ARBA" id="ARBA00032931"/>
    </source>
</evidence>
<gene>
    <name evidence="14" type="ORF">D3H65_13795</name>
</gene>
<dbReference type="SUPFAM" id="SSF55326">
    <property type="entry name" value="PurM N-terminal domain-like"/>
    <property type="match status" value="1"/>
</dbReference>
<evidence type="ECO:0000259" key="12">
    <source>
        <dbReference type="Pfam" id="PF00586"/>
    </source>
</evidence>
<dbReference type="Proteomes" id="UP000263900">
    <property type="component" value="Chromosome"/>
</dbReference>
<evidence type="ECO:0000256" key="7">
    <source>
        <dbReference type="ARBA" id="ARBA00022840"/>
    </source>
</evidence>
<dbReference type="Pfam" id="PF00586">
    <property type="entry name" value="AIRS"/>
    <property type="match status" value="1"/>
</dbReference>
<evidence type="ECO:0000256" key="1">
    <source>
        <dbReference type="ARBA" id="ARBA00004686"/>
    </source>
</evidence>
<dbReference type="Gene3D" id="3.30.1330.10">
    <property type="entry name" value="PurM-like, N-terminal domain"/>
    <property type="match status" value="1"/>
</dbReference>
<dbReference type="GO" id="GO:0005524">
    <property type="term" value="F:ATP binding"/>
    <property type="evidence" value="ECO:0007669"/>
    <property type="project" value="UniProtKB-KW"/>
</dbReference>
<keyword evidence="6" id="KW-0547">Nucleotide-binding</keyword>
<dbReference type="InterPro" id="IPR010918">
    <property type="entry name" value="PurM-like_C_dom"/>
</dbReference>
<evidence type="ECO:0000256" key="3">
    <source>
        <dbReference type="ARBA" id="ARBA00013047"/>
    </source>
</evidence>
<dbReference type="InterPro" id="IPR004733">
    <property type="entry name" value="PurM_cligase"/>
</dbReference>
<dbReference type="KEGG" id="pseg:D3H65_13795"/>
<evidence type="ECO:0000256" key="10">
    <source>
        <dbReference type="ARBA" id="ARBA00033093"/>
    </source>
</evidence>
<evidence type="ECO:0000259" key="13">
    <source>
        <dbReference type="Pfam" id="PF02769"/>
    </source>
</evidence>
<dbReference type="GO" id="GO:0046084">
    <property type="term" value="P:adenine biosynthetic process"/>
    <property type="evidence" value="ECO:0007669"/>
    <property type="project" value="TreeGrafter"/>
</dbReference>
<organism evidence="14 15">
    <name type="scientific">Paraflavitalea soli</name>
    <dbReference type="NCBI Taxonomy" id="2315862"/>
    <lineage>
        <taxon>Bacteria</taxon>
        <taxon>Pseudomonadati</taxon>
        <taxon>Bacteroidota</taxon>
        <taxon>Chitinophagia</taxon>
        <taxon>Chitinophagales</taxon>
        <taxon>Chitinophagaceae</taxon>
        <taxon>Paraflavitalea</taxon>
    </lineage>
</organism>
<dbReference type="PANTHER" id="PTHR10520:SF12">
    <property type="entry name" value="TRIFUNCTIONAL PURINE BIOSYNTHETIC PROTEIN ADENOSINE-3"/>
    <property type="match status" value="1"/>
</dbReference>
<dbReference type="Pfam" id="PF02769">
    <property type="entry name" value="AIRS_C"/>
    <property type="match status" value="1"/>
</dbReference>
<protein>
    <recommendedName>
        <fullName evidence="4">Phosphoribosylformylglycinamidine cyclo-ligase</fullName>
        <ecNumber evidence="3">6.3.3.1</ecNumber>
    </recommendedName>
    <alternativeName>
        <fullName evidence="9">AIR synthase</fullName>
    </alternativeName>
    <alternativeName>
        <fullName evidence="10">AIRS</fullName>
    </alternativeName>
    <alternativeName>
        <fullName evidence="8">Phosphoribosyl-aminoimidazole synthetase</fullName>
    </alternativeName>
</protein>
<dbReference type="EC" id="6.3.3.1" evidence="3"/>
<dbReference type="GO" id="GO:0006189">
    <property type="term" value="P:'de novo' IMP biosynthetic process"/>
    <property type="evidence" value="ECO:0007669"/>
    <property type="project" value="UniProtKB-UniPathway"/>
</dbReference>
<feature type="domain" description="PurM-like C-terminal" evidence="13">
    <location>
        <begin position="269"/>
        <end position="399"/>
    </location>
</feature>
<comment type="catalytic activity">
    <reaction evidence="11">
        <text>2-formamido-N(1)-(5-O-phospho-beta-D-ribosyl)acetamidine + ATP = 5-amino-1-(5-phospho-beta-D-ribosyl)imidazole + ADP + phosphate + H(+)</text>
        <dbReference type="Rhea" id="RHEA:23032"/>
        <dbReference type="ChEBI" id="CHEBI:15378"/>
        <dbReference type="ChEBI" id="CHEBI:30616"/>
        <dbReference type="ChEBI" id="CHEBI:43474"/>
        <dbReference type="ChEBI" id="CHEBI:137981"/>
        <dbReference type="ChEBI" id="CHEBI:147287"/>
        <dbReference type="ChEBI" id="CHEBI:456216"/>
        <dbReference type="EC" id="6.3.3.1"/>
    </reaction>
</comment>
<dbReference type="InterPro" id="IPR016188">
    <property type="entry name" value="PurM-like_N"/>
</dbReference>
<evidence type="ECO:0000256" key="2">
    <source>
        <dbReference type="ARBA" id="ARBA00010280"/>
    </source>
</evidence>
<dbReference type="AlphaFoldDB" id="A0A3B7MNU5"/>
<evidence type="ECO:0000313" key="14">
    <source>
        <dbReference type="EMBL" id="AXY74993.1"/>
    </source>
</evidence>
<accession>A0A3B7MNU5</accession>
<comment type="pathway">
    <text evidence="1">Purine metabolism; IMP biosynthesis via de novo pathway; 5-amino-1-(5-phospho-D-ribosyl)imidazole from N(2)-formyl-N(1)-(5-phospho-D-ribosyl)glycinamide: step 2/2.</text>
</comment>
<dbReference type="UniPathway" id="UPA00074">
    <property type="reaction ID" value="UER00129"/>
</dbReference>
<feature type="domain" description="PurM-like N-terminal" evidence="12">
    <location>
        <begin position="43"/>
        <end position="163"/>
    </location>
</feature>
<dbReference type="EMBL" id="CP032157">
    <property type="protein sequence ID" value="AXY74993.1"/>
    <property type="molecule type" value="Genomic_DNA"/>
</dbReference>
<dbReference type="SUPFAM" id="SSF56042">
    <property type="entry name" value="PurM C-terminal domain-like"/>
    <property type="match status" value="1"/>
</dbReference>
<evidence type="ECO:0000256" key="4">
    <source>
        <dbReference type="ARBA" id="ARBA00020367"/>
    </source>
</evidence>
<dbReference type="GO" id="GO:0005829">
    <property type="term" value="C:cytosol"/>
    <property type="evidence" value="ECO:0007669"/>
    <property type="project" value="TreeGrafter"/>
</dbReference>
<dbReference type="Gene3D" id="3.90.650.10">
    <property type="entry name" value="PurM-like C-terminal domain"/>
    <property type="match status" value="1"/>
</dbReference>
<evidence type="ECO:0000256" key="6">
    <source>
        <dbReference type="ARBA" id="ARBA00022741"/>
    </source>
</evidence>
<dbReference type="GO" id="GO:0004637">
    <property type="term" value="F:phosphoribosylamine-glycine ligase activity"/>
    <property type="evidence" value="ECO:0007669"/>
    <property type="project" value="TreeGrafter"/>
</dbReference>
<dbReference type="InterPro" id="IPR036676">
    <property type="entry name" value="PurM-like_C_sf"/>
</dbReference>
<dbReference type="PANTHER" id="PTHR10520">
    <property type="entry name" value="TRIFUNCTIONAL PURINE BIOSYNTHETIC PROTEIN ADENOSINE-3-RELATED"/>
    <property type="match status" value="1"/>
</dbReference>
<dbReference type="OrthoDB" id="9802507at2"/>
<keyword evidence="7" id="KW-0067">ATP-binding</keyword>
<dbReference type="InterPro" id="IPR036921">
    <property type="entry name" value="PurM-like_N_sf"/>
</dbReference>
<reference evidence="14 15" key="1">
    <citation type="submission" date="2018-09" db="EMBL/GenBank/DDBJ databases">
        <title>Genome sequencing of strain 6GH32-13.</title>
        <authorList>
            <person name="Weon H.-Y."/>
            <person name="Heo J."/>
            <person name="Kwon S.-W."/>
        </authorList>
    </citation>
    <scope>NUCLEOTIDE SEQUENCE [LARGE SCALE GENOMIC DNA]</scope>
    <source>
        <strain evidence="14 15">5GH32-13</strain>
    </source>
</reference>
<keyword evidence="5 14" id="KW-0436">Ligase</keyword>
<dbReference type="RefSeq" id="WP_119050875.1">
    <property type="nucleotide sequence ID" value="NZ_CP032157.1"/>
</dbReference>
<comment type="similarity">
    <text evidence="2">Belongs to the AIR synthase family.</text>
</comment>
<evidence type="ECO:0000256" key="11">
    <source>
        <dbReference type="ARBA" id="ARBA00049057"/>
    </source>
</evidence>